<evidence type="ECO:0000256" key="4">
    <source>
        <dbReference type="ARBA" id="ARBA00023136"/>
    </source>
</evidence>
<feature type="compositionally biased region" description="Low complexity" evidence="5">
    <location>
        <begin position="37"/>
        <end position="52"/>
    </location>
</feature>
<evidence type="ECO:0000313" key="6">
    <source>
        <dbReference type="EMBL" id="CAE0485236.1"/>
    </source>
</evidence>
<dbReference type="SUPFAM" id="SSF103511">
    <property type="entry name" value="Chlorophyll a-b binding protein"/>
    <property type="match status" value="1"/>
</dbReference>
<keyword evidence="3" id="KW-1133">Transmembrane helix</keyword>
<feature type="compositionally biased region" description="Low complexity" evidence="5">
    <location>
        <begin position="9"/>
        <end position="21"/>
    </location>
</feature>
<evidence type="ECO:0000256" key="2">
    <source>
        <dbReference type="ARBA" id="ARBA00022692"/>
    </source>
</evidence>
<protein>
    <submittedName>
        <fullName evidence="6">Uncharacterized protein</fullName>
    </submittedName>
</protein>
<dbReference type="AlphaFoldDB" id="A0A7S3QJX7"/>
<feature type="region of interest" description="Disordered" evidence="5">
    <location>
        <begin position="8"/>
        <end position="90"/>
    </location>
</feature>
<accession>A0A7S3QJX7</accession>
<dbReference type="GO" id="GO:0016020">
    <property type="term" value="C:membrane"/>
    <property type="evidence" value="ECO:0007669"/>
    <property type="project" value="UniProtKB-SubCell"/>
</dbReference>
<evidence type="ECO:0000256" key="1">
    <source>
        <dbReference type="ARBA" id="ARBA00004141"/>
    </source>
</evidence>
<proteinExistence type="predicted"/>
<dbReference type="PANTHER" id="PTHR14154">
    <property type="entry name" value="UPF0041 BRAIN PROTEIN 44-RELATED"/>
    <property type="match status" value="1"/>
</dbReference>
<name>A0A7S3QJX7_DUNTE</name>
<comment type="subcellular location">
    <subcellularLocation>
        <location evidence="1">Membrane</location>
        <topology evidence="1">Multi-pass membrane protein</topology>
    </subcellularLocation>
</comment>
<sequence>MQALFVRQRLGAAGLRGGRSSSVREARLPLVVRAQQEEQAPQQQQPPQAAAPAPAPEQKKKPSPLEKGGTKSGAEAAGKDANPLAKAKVQGVPVEQKTVMQIVDGRFKDDRWIDGRWDLSQFAGADGNTDWDRVIDAEIARRKLLEANPIACMNEDPVNFDTSEIPWWAWVKRFHLPEAEKLNGRAAMVGYFLAIFVDKFTGHGLLDQQNSFLGLLALHITVFGILAIRQNSDLDNLRNLFDEATFYDRQWNATWDNVKRPSENQE</sequence>
<keyword evidence="4" id="KW-0472">Membrane</keyword>
<evidence type="ECO:0000256" key="3">
    <source>
        <dbReference type="ARBA" id="ARBA00022989"/>
    </source>
</evidence>
<organism evidence="6">
    <name type="scientific">Dunaliella tertiolecta</name>
    <name type="common">Green alga</name>
    <dbReference type="NCBI Taxonomy" id="3047"/>
    <lineage>
        <taxon>Eukaryota</taxon>
        <taxon>Viridiplantae</taxon>
        <taxon>Chlorophyta</taxon>
        <taxon>core chlorophytes</taxon>
        <taxon>Chlorophyceae</taxon>
        <taxon>CS clade</taxon>
        <taxon>Chlamydomonadales</taxon>
        <taxon>Dunaliellaceae</taxon>
        <taxon>Dunaliella</taxon>
    </lineage>
</organism>
<keyword evidence="2" id="KW-0812">Transmembrane</keyword>
<evidence type="ECO:0000256" key="5">
    <source>
        <dbReference type="SAM" id="MobiDB-lite"/>
    </source>
</evidence>
<reference evidence="6" key="1">
    <citation type="submission" date="2021-01" db="EMBL/GenBank/DDBJ databases">
        <authorList>
            <person name="Corre E."/>
            <person name="Pelletier E."/>
            <person name="Niang G."/>
            <person name="Scheremetjew M."/>
            <person name="Finn R."/>
            <person name="Kale V."/>
            <person name="Holt S."/>
            <person name="Cochrane G."/>
            <person name="Meng A."/>
            <person name="Brown T."/>
            <person name="Cohen L."/>
        </authorList>
    </citation>
    <scope>NUCLEOTIDE SEQUENCE</scope>
    <source>
        <strain evidence="6">CCMP1320</strain>
    </source>
</reference>
<dbReference type="EMBL" id="HBIP01000651">
    <property type="protein sequence ID" value="CAE0485236.1"/>
    <property type="molecule type" value="Transcribed_RNA"/>
</dbReference>
<gene>
    <name evidence="6" type="ORF">DTER00134_LOCUS275</name>
</gene>